<sequence>MATTADNGALAATIGSKQAEQGKATAFDLVRSMEAEFKKALPKHVPVEQFMRTGITELRQNTDLQRCGGPSLLGAFLTAARLGLEVGGPMGEYYLTPRLLKVPGGGSPQEKEWQVVPIIGYRGLIKLARNAGVGAVKAWVVYEGDHFLEGADSERGPFFEFRPVPGDVEGRKEVGALAVARLAGGDVQHVYLTLKQVEARKARGAAGDKGPWASDRAAMIRKTAVRALAGELPQSTLLALARTADEQVQQYVPGEVVDTATGELEA</sequence>
<dbReference type="Proteomes" id="UP000394254">
    <property type="component" value="Segment"/>
</dbReference>
<dbReference type="Pfam" id="PF03837">
    <property type="entry name" value="RecT"/>
    <property type="match status" value="1"/>
</dbReference>
<dbReference type="GeneID" id="55814219"/>
<dbReference type="GO" id="GO:0003677">
    <property type="term" value="F:DNA binding"/>
    <property type="evidence" value="ECO:0007669"/>
    <property type="project" value="InterPro"/>
</dbReference>
<dbReference type="InterPro" id="IPR004590">
    <property type="entry name" value="ssDNA_annealing_RecT"/>
</dbReference>
<dbReference type="RefSeq" id="YP_009884851.1">
    <property type="nucleotide sequence ID" value="NC_049473.1"/>
</dbReference>
<gene>
    <name evidence="1" type="primary">43</name>
    <name evidence="1" type="ORF">SEA_KULEANA_43</name>
</gene>
<dbReference type="NCBIfam" id="TIGR00616">
    <property type="entry name" value="rect"/>
    <property type="match status" value="1"/>
</dbReference>
<dbReference type="InterPro" id="IPR018330">
    <property type="entry name" value="RecT_fam"/>
</dbReference>
<keyword evidence="2" id="KW-1185">Reference proteome</keyword>
<organism evidence="1 2">
    <name type="scientific">Arthrobacter phage Kuleana</name>
    <dbReference type="NCBI Taxonomy" id="2653270"/>
    <lineage>
        <taxon>Viruses</taxon>
        <taxon>Duplodnaviria</taxon>
        <taxon>Heunggongvirae</taxon>
        <taxon>Uroviricota</taxon>
        <taxon>Caudoviricetes</taxon>
        <taxon>Kuleanavirus</taxon>
        <taxon>Kuleanavirus kuleana</taxon>
    </lineage>
</organism>
<protein>
    <submittedName>
        <fullName evidence="1">RecT-like DNA pairing protein</fullName>
    </submittedName>
</protein>
<dbReference type="EMBL" id="MN484600">
    <property type="protein sequence ID" value="QGH74530.1"/>
    <property type="molecule type" value="Genomic_DNA"/>
</dbReference>
<evidence type="ECO:0000313" key="2">
    <source>
        <dbReference type="Proteomes" id="UP000394254"/>
    </source>
</evidence>
<name>A0A5Q2WE53_9CAUD</name>
<dbReference type="KEGG" id="vg:55814219"/>
<evidence type="ECO:0000313" key="1">
    <source>
        <dbReference type="EMBL" id="QGH74530.1"/>
    </source>
</evidence>
<reference evidence="1 2" key="1">
    <citation type="submission" date="2019-09" db="EMBL/GenBank/DDBJ databases">
        <authorList>
            <person name="Barrows A.R."/>
            <person name="Franco J.W."/>
            <person name="Javier C.J."/>
            <person name="Lucero K.A."/>
            <person name="Madrid E.R."/>
            <person name="Margerin I.A.R."/>
            <person name="Moore C.L."/>
            <person name="Neustel K.S."/>
            <person name="Ornellas N.W."/>
            <person name="Oshiro K."/>
            <person name="Severson C.G."/>
            <person name="Vavra L.H."/>
            <person name="Wilcer A."/>
            <person name="Donachie S.P."/>
            <person name="Reed F.A."/>
            <person name="Palecanda S."/>
            <person name="Chong R.A."/>
            <person name="Porter M.L."/>
            <person name="Washington J.M."/>
            <person name="Garlena R.A."/>
            <person name="Russell D.A."/>
            <person name="Pope W.H."/>
            <person name="Jacobs-Sera D."/>
            <person name="Hatfull G.F."/>
        </authorList>
    </citation>
    <scope>NUCLEOTIDE SEQUENCE [LARGE SCALE GENOMIC DNA]</scope>
</reference>
<proteinExistence type="predicted"/>
<dbReference type="GO" id="GO:0006259">
    <property type="term" value="P:DNA metabolic process"/>
    <property type="evidence" value="ECO:0007669"/>
    <property type="project" value="InterPro"/>
</dbReference>
<accession>A0A5Q2WE53</accession>